<name>M5IQP1_9BACT</name>
<dbReference type="PATRIC" id="fig|1244083.3.peg.1234"/>
<accession>M5IQP1</accession>
<dbReference type="Proteomes" id="UP000011939">
    <property type="component" value="Unassembled WGS sequence"/>
</dbReference>
<proteinExistence type="predicted"/>
<evidence type="ECO:0000313" key="1">
    <source>
        <dbReference type="EMBL" id="EKU11366.1"/>
    </source>
</evidence>
<evidence type="ECO:0000313" key="2">
    <source>
        <dbReference type="Proteomes" id="UP000011939"/>
    </source>
</evidence>
<dbReference type="STRING" id="1244083.CSUNSWCD_1992"/>
<reference evidence="1 2" key="1">
    <citation type="journal article" date="2013" name="Genome Announc.">
        <title>Genome Sequence of Campylobacter showae UNSWCD, Isolated from a Patient with Crohn's Disease.</title>
        <authorList>
            <person name="Tay A.P."/>
            <person name="Kaakoush N.O."/>
            <person name="Deshpande N.P."/>
            <person name="Chen Z."/>
            <person name="Mitchell H."/>
            <person name="Wilkins M.R."/>
        </authorList>
    </citation>
    <scope>NUCLEOTIDE SEQUENCE [LARGE SCALE GENOMIC DNA]</scope>
    <source>
        <strain evidence="1 2">CSUNSWCD</strain>
    </source>
</reference>
<dbReference type="AlphaFoldDB" id="M5IQP1"/>
<comment type="caution">
    <text evidence="1">The sequence shown here is derived from an EMBL/GenBank/DDBJ whole genome shotgun (WGS) entry which is preliminary data.</text>
</comment>
<dbReference type="EMBL" id="AMZQ01000007">
    <property type="protein sequence ID" value="EKU11366.1"/>
    <property type="molecule type" value="Genomic_DNA"/>
</dbReference>
<sequence>MDMVLICPNSPKIKSKFPASNFQPNLQKLPYKKEIILLNFIKFAQNIDIKKPFG</sequence>
<organism evidence="1 2">
    <name type="scientific">Campylobacter showae CSUNSWCD</name>
    <dbReference type="NCBI Taxonomy" id="1244083"/>
    <lineage>
        <taxon>Bacteria</taxon>
        <taxon>Pseudomonadati</taxon>
        <taxon>Campylobacterota</taxon>
        <taxon>Epsilonproteobacteria</taxon>
        <taxon>Campylobacterales</taxon>
        <taxon>Campylobacteraceae</taxon>
        <taxon>Campylobacter</taxon>
    </lineage>
</organism>
<protein>
    <submittedName>
        <fullName evidence="1">Uncharacterized protein</fullName>
    </submittedName>
</protein>
<gene>
    <name evidence="1" type="ORF">CSUNSWCD_1992</name>
</gene>